<evidence type="ECO:0000313" key="2">
    <source>
        <dbReference type="Proteomes" id="UP000094444"/>
    </source>
</evidence>
<evidence type="ECO:0000313" key="1">
    <source>
        <dbReference type="EMBL" id="POS70563.1"/>
    </source>
</evidence>
<comment type="caution">
    <text evidence="1">The sequence shown here is derived from an EMBL/GenBank/DDBJ whole genome shotgun (WGS) entry which is preliminary data.</text>
</comment>
<proteinExistence type="predicted"/>
<keyword evidence="2" id="KW-1185">Reference proteome</keyword>
<protein>
    <submittedName>
        <fullName evidence="1">Uncharacterized protein</fullName>
    </submittedName>
</protein>
<dbReference type="InParanoid" id="A0A2P5HJX6"/>
<reference evidence="1" key="1">
    <citation type="submission" date="2017-09" db="EMBL/GenBank/DDBJ databases">
        <title>Polyketide synthases of a Diaporthe helianthi virulent isolate.</title>
        <authorList>
            <person name="Baroncelli R."/>
        </authorList>
    </citation>
    <scope>NUCLEOTIDE SEQUENCE [LARGE SCALE GENOMIC DNA]</scope>
    <source>
        <strain evidence="1">7/96</strain>
    </source>
</reference>
<dbReference type="EMBL" id="MAVT02001583">
    <property type="protein sequence ID" value="POS70563.1"/>
    <property type="molecule type" value="Genomic_DNA"/>
</dbReference>
<sequence>MKPSRAPESLLLASPKIQDTLLKVRHAVKEFLQKNLDFTRKEAEDEEWNLLLPAFQHAINVAMIASPTVPVQPDWLIALTAHQLWFMACVCCRYDLDYPAVPVHIPTPEMYNDTVKPSPEHRARILQVAAAQRQIPGSGLNWALSLIQGVQVGFGAGRGGPPNRSQPVASRAAEIEQEVHSASQEDLEYLSPECSLAGSVSDISEVPSLEAPTTQEAVRAAESKRIETITRVRKVISGFVEGDIDSDPTLNYRFDVPDADSEVMALLWHSTGVAKRYRYPENESFSYSGRPWEVMIHRSSAALFFGPDFCHKAAILNRIRKFCGPAEIYAHFEGDFLHIGLTIPKDVVSTDLIEETQFPLTLFSTITKFNTLARWARNTDFGTRQSFVDWIDFTVRQDLINDNMGVHGARE</sequence>
<dbReference type="AlphaFoldDB" id="A0A2P5HJX6"/>
<gene>
    <name evidence="1" type="ORF">DHEL01_v211042</name>
</gene>
<dbReference type="Proteomes" id="UP000094444">
    <property type="component" value="Unassembled WGS sequence"/>
</dbReference>
<organism evidence="1 2">
    <name type="scientific">Diaporthe helianthi</name>
    <dbReference type="NCBI Taxonomy" id="158607"/>
    <lineage>
        <taxon>Eukaryota</taxon>
        <taxon>Fungi</taxon>
        <taxon>Dikarya</taxon>
        <taxon>Ascomycota</taxon>
        <taxon>Pezizomycotina</taxon>
        <taxon>Sordariomycetes</taxon>
        <taxon>Sordariomycetidae</taxon>
        <taxon>Diaporthales</taxon>
        <taxon>Diaporthaceae</taxon>
        <taxon>Diaporthe</taxon>
    </lineage>
</organism>
<accession>A0A2P5HJX6</accession>
<dbReference type="OrthoDB" id="10424860at2759"/>
<name>A0A2P5HJX6_DIAHE</name>